<dbReference type="Pfam" id="PF11827">
    <property type="entry name" value="DUF3347"/>
    <property type="match status" value="1"/>
</dbReference>
<evidence type="ECO:0000313" key="2">
    <source>
        <dbReference type="EMBL" id="MDJ1484708.1"/>
    </source>
</evidence>
<name>A0AAE3QWJ3_9BACT</name>
<sequence length="196" mass="22198">MKKIFVYVCVLCVGYGSLMSCQPTNDQQKAEESEEMDLPAPTVVKTSLAAPDQFENVLTSYFMLKDSFVKSDTIEINQKATDLIGATNKVDTTKLNTEVQAKWKTSKAMIIRSVTTLQTEKGLEDKRAVFEDLSKIMYEVVNTYGARTTVYKQYCPMALNDKGAYWLSINKEIKNPYFGDKMLECGEVQEVLTFEK</sequence>
<proteinExistence type="predicted"/>
<evidence type="ECO:0000313" key="3">
    <source>
        <dbReference type="Proteomes" id="UP001241110"/>
    </source>
</evidence>
<dbReference type="PROSITE" id="PS51257">
    <property type="entry name" value="PROKAR_LIPOPROTEIN"/>
    <property type="match status" value="1"/>
</dbReference>
<protein>
    <submittedName>
        <fullName evidence="2">DUF3347 domain-containing protein</fullName>
    </submittedName>
</protein>
<dbReference type="Proteomes" id="UP001241110">
    <property type="component" value="Unassembled WGS sequence"/>
</dbReference>
<dbReference type="AlphaFoldDB" id="A0AAE3QWJ3"/>
<gene>
    <name evidence="2" type="ORF">QNI16_29685</name>
</gene>
<feature type="domain" description="DUF3347" evidence="1">
    <location>
        <begin position="57"/>
        <end position="147"/>
    </location>
</feature>
<dbReference type="EMBL" id="JASJOS010000016">
    <property type="protein sequence ID" value="MDJ1484708.1"/>
    <property type="molecule type" value="Genomic_DNA"/>
</dbReference>
<accession>A0AAE3QWJ3</accession>
<dbReference type="RefSeq" id="WP_313986348.1">
    <property type="nucleotide sequence ID" value="NZ_JASJOS010000016.1"/>
</dbReference>
<organism evidence="2 3">
    <name type="scientific">Xanthocytophaga flava</name>
    <dbReference type="NCBI Taxonomy" id="3048013"/>
    <lineage>
        <taxon>Bacteria</taxon>
        <taxon>Pseudomonadati</taxon>
        <taxon>Bacteroidota</taxon>
        <taxon>Cytophagia</taxon>
        <taxon>Cytophagales</taxon>
        <taxon>Rhodocytophagaceae</taxon>
        <taxon>Xanthocytophaga</taxon>
    </lineage>
</organism>
<reference evidence="2" key="1">
    <citation type="submission" date="2023-05" db="EMBL/GenBank/DDBJ databases">
        <authorList>
            <person name="Zhang X."/>
        </authorList>
    </citation>
    <scope>NUCLEOTIDE SEQUENCE</scope>
    <source>
        <strain evidence="2">YF14B1</strain>
    </source>
</reference>
<comment type="caution">
    <text evidence="2">The sequence shown here is derived from an EMBL/GenBank/DDBJ whole genome shotgun (WGS) entry which is preliminary data.</text>
</comment>
<dbReference type="InterPro" id="IPR021782">
    <property type="entry name" value="DUF3347"/>
</dbReference>
<evidence type="ECO:0000259" key="1">
    <source>
        <dbReference type="Pfam" id="PF11827"/>
    </source>
</evidence>